<accession>A0A0A8YH17</accession>
<proteinExistence type="predicted"/>
<dbReference type="EMBL" id="GBRH01272694">
    <property type="protein sequence ID" value="JAD25201.1"/>
    <property type="molecule type" value="Transcribed_RNA"/>
</dbReference>
<dbReference type="AlphaFoldDB" id="A0A0A8YH17"/>
<protein>
    <submittedName>
        <fullName evidence="1">Uncharacterized protein</fullName>
    </submittedName>
</protein>
<evidence type="ECO:0000313" key="1">
    <source>
        <dbReference type="EMBL" id="JAD25201.1"/>
    </source>
</evidence>
<sequence>MIPRKARISLKEIINGSLHDYQLVYLFSTRHVLSK</sequence>
<name>A0A0A8YH17_ARUDO</name>
<reference evidence="1" key="1">
    <citation type="submission" date="2014-09" db="EMBL/GenBank/DDBJ databases">
        <authorList>
            <person name="Magalhaes I.L.F."/>
            <person name="Oliveira U."/>
            <person name="Santos F.R."/>
            <person name="Vidigal T.H.D.A."/>
            <person name="Brescovit A.D."/>
            <person name="Santos A.J."/>
        </authorList>
    </citation>
    <scope>NUCLEOTIDE SEQUENCE</scope>
    <source>
        <tissue evidence="1">Shoot tissue taken approximately 20 cm above the soil surface</tissue>
    </source>
</reference>
<reference evidence="1" key="2">
    <citation type="journal article" date="2015" name="Data Brief">
        <title>Shoot transcriptome of the giant reed, Arundo donax.</title>
        <authorList>
            <person name="Barrero R.A."/>
            <person name="Guerrero F.D."/>
            <person name="Moolhuijzen P."/>
            <person name="Goolsby J.A."/>
            <person name="Tidwell J."/>
            <person name="Bellgard S.E."/>
            <person name="Bellgard M.I."/>
        </authorList>
    </citation>
    <scope>NUCLEOTIDE SEQUENCE</scope>
    <source>
        <tissue evidence="1">Shoot tissue taken approximately 20 cm above the soil surface</tissue>
    </source>
</reference>
<organism evidence="1">
    <name type="scientific">Arundo donax</name>
    <name type="common">Giant reed</name>
    <name type="synonym">Donax arundinaceus</name>
    <dbReference type="NCBI Taxonomy" id="35708"/>
    <lineage>
        <taxon>Eukaryota</taxon>
        <taxon>Viridiplantae</taxon>
        <taxon>Streptophyta</taxon>
        <taxon>Embryophyta</taxon>
        <taxon>Tracheophyta</taxon>
        <taxon>Spermatophyta</taxon>
        <taxon>Magnoliopsida</taxon>
        <taxon>Liliopsida</taxon>
        <taxon>Poales</taxon>
        <taxon>Poaceae</taxon>
        <taxon>PACMAD clade</taxon>
        <taxon>Arundinoideae</taxon>
        <taxon>Arundineae</taxon>
        <taxon>Arundo</taxon>
    </lineage>
</organism>